<dbReference type="Pfam" id="PF03443">
    <property type="entry name" value="AA9"/>
    <property type="match status" value="1"/>
</dbReference>
<evidence type="ECO:0000313" key="18">
    <source>
        <dbReference type="EMBL" id="CAI6338965.1"/>
    </source>
</evidence>
<evidence type="ECO:0000256" key="5">
    <source>
        <dbReference type="ARBA" id="ARBA00022729"/>
    </source>
</evidence>
<evidence type="ECO:0000256" key="2">
    <source>
        <dbReference type="ARBA" id="ARBA00004613"/>
    </source>
</evidence>
<name>A0A9W4UN08_9PLEO</name>
<comment type="subcellular location">
    <subcellularLocation>
        <location evidence="2">Secreted</location>
    </subcellularLocation>
</comment>
<comment type="caution">
    <text evidence="18">The sequence shown here is derived from an EMBL/GenBank/DDBJ whole genome shotgun (WGS) entry which is preliminary data.</text>
</comment>
<feature type="signal peptide" evidence="16">
    <location>
        <begin position="1"/>
        <end position="19"/>
    </location>
</feature>
<feature type="domain" description="Auxiliary Activity family 9 catalytic" evidence="17">
    <location>
        <begin position="20"/>
        <end position="237"/>
    </location>
</feature>
<proteinExistence type="inferred from homology"/>
<keyword evidence="8" id="KW-0186">Copper</keyword>
<keyword evidence="10" id="KW-1015">Disulfide bond</keyword>
<sequence length="267" mass="29651">MMKSKNSFCLLLCAPIVTAHYTFPWLYVNGTLPRMWQYVRYVAIGYEDGENWDSLPGPGMAIPQYDTTSTNFTCGRLAIDYAKTTETADVIAGTVVSFRVNQGFAPDDEGALNSGLNHPGPAQAYLAKPPEGVALEDFSGTDGDWFKIATLGAKTNESWVLESYAAGRMANITIPATTPPGTYLLRFEQFWRDNNRKWEQWFVNCAQVNIIGPGGGSLKGYPFAKFPGVYDEKDPGNLDHPEFWDKYGYYQNLLAWVAPGPPVWTGE</sequence>
<dbReference type="GO" id="GO:0004497">
    <property type="term" value="F:monooxygenase activity"/>
    <property type="evidence" value="ECO:0007669"/>
    <property type="project" value="UniProtKB-KW"/>
</dbReference>
<dbReference type="OrthoDB" id="6038816at2759"/>
<protein>
    <recommendedName>
        <fullName evidence="15">lytic cellulose monooxygenase (C4-dehydrogenating)</fullName>
        <ecNumber evidence="15">1.14.99.56</ecNumber>
    </recommendedName>
</protein>
<keyword evidence="19" id="KW-1185">Reference proteome</keyword>
<feature type="chain" id="PRO_5040919633" description="lytic cellulose monooxygenase (C4-dehydrogenating)" evidence="16">
    <location>
        <begin position="20"/>
        <end position="267"/>
    </location>
</feature>
<dbReference type="PANTHER" id="PTHR33353">
    <property type="entry name" value="PUTATIVE (AFU_ORTHOLOGUE AFUA_1G12560)-RELATED"/>
    <property type="match status" value="1"/>
</dbReference>
<evidence type="ECO:0000256" key="8">
    <source>
        <dbReference type="ARBA" id="ARBA00023008"/>
    </source>
</evidence>
<evidence type="ECO:0000256" key="12">
    <source>
        <dbReference type="ARBA" id="ARBA00023326"/>
    </source>
</evidence>
<keyword evidence="9" id="KW-0503">Monooxygenase</keyword>
<evidence type="ECO:0000256" key="15">
    <source>
        <dbReference type="ARBA" id="ARBA00047174"/>
    </source>
</evidence>
<keyword evidence="6" id="KW-0136">Cellulose degradation</keyword>
<keyword evidence="5 16" id="KW-0732">Signal</keyword>
<evidence type="ECO:0000256" key="16">
    <source>
        <dbReference type="SAM" id="SignalP"/>
    </source>
</evidence>
<evidence type="ECO:0000256" key="3">
    <source>
        <dbReference type="ARBA" id="ARBA00022525"/>
    </source>
</evidence>
<dbReference type="Proteomes" id="UP001152607">
    <property type="component" value="Unassembled WGS sequence"/>
</dbReference>
<dbReference type="AlphaFoldDB" id="A0A9W4UN08"/>
<comment type="cofactor">
    <cofactor evidence="1">
        <name>Cu(2+)</name>
        <dbReference type="ChEBI" id="CHEBI:29036"/>
    </cofactor>
</comment>
<evidence type="ECO:0000256" key="9">
    <source>
        <dbReference type="ARBA" id="ARBA00023033"/>
    </source>
</evidence>
<comment type="catalytic activity">
    <reaction evidence="14">
        <text>[(1-&gt;4)-beta-D-glucosyl]n+m + reduced acceptor + O2 = 4-dehydro-beta-D-glucosyl-[(1-&gt;4)-beta-D-glucosyl]n-1 + [(1-&gt;4)-beta-D-glucosyl]m + acceptor + H2O.</text>
        <dbReference type="EC" id="1.14.99.56"/>
    </reaction>
</comment>
<reference evidence="18" key="1">
    <citation type="submission" date="2023-01" db="EMBL/GenBank/DDBJ databases">
        <authorList>
            <person name="Van Ghelder C."/>
            <person name="Rancurel C."/>
        </authorList>
    </citation>
    <scope>NUCLEOTIDE SEQUENCE</scope>
    <source>
        <strain evidence="18">CNCM I-4278</strain>
    </source>
</reference>
<evidence type="ECO:0000259" key="17">
    <source>
        <dbReference type="Pfam" id="PF03443"/>
    </source>
</evidence>
<dbReference type="EMBL" id="CAOQHR010000008">
    <property type="protein sequence ID" value="CAI6338965.1"/>
    <property type="molecule type" value="Genomic_DNA"/>
</dbReference>
<evidence type="ECO:0000256" key="1">
    <source>
        <dbReference type="ARBA" id="ARBA00001973"/>
    </source>
</evidence>
<dbReference type="InterPro" id="IPR049892">
    <property type="entry name" value="AA9"/>
</dbReference>
<evidence type="ECO:0000256" key="10">
    <source>
        <dbReference type="ARBA" id="ARBA00023157"/>
    </source>
</evidence>
<keyword evidence="3" id="KW-0964">Secreted</keyword>
<keyword evidence="11" id="KW-0119">Carbohydrate metabolism</keyword>
<keyword evidence="4" id="KW-0479">Metal-binding</keyword>
<dbReference type="EC" id="1.14.99.56" evidence="15"/>
<dbReference type="Gene3D" id="2.70.50.70">
    <property type="match status" value="1"/>
</dbReference>
<evidence type="ECO:0000256" key="13">
    <source>
        <dbReference type="ARBA" id="ARBA00044502"/>
    </source>
</evidence>
<accession>A0A9W4UN08</accession>
<dbReference type="GO" id="GO:0030245">
    <property type="term" value="P:cellulose catabolic process"/>
    <property type="evidence" value="ECO:0007669"/>
    <property type="project" value="UniProtKB-KW"/>
</dbReference>
<dbReference type="InterPro" id="IPR005103">
    <property type="entry name" value="AA9_LPMO"/>
</dbReference>
<comment type="similarity">
    <text evidence="13">Belongs to the polysaccharide monooxygenase AA9 family.</text>
</comment>
<evidence type="ECO:0000256" key="7">
    <source>
        <dbReference type="ARBA" id="ARBA00023002"/>
    </source>
</evidence>
<dbReference type="GO" id="GO:0046872">
    <property type="term" value="F:metal ion binding"/>
    <property type="evidence" value="ECO:0007669"/>
    <property type="project" value="UniProtKB-KW"/>
</dbReference>
<gene>
    <name evidence="18" type="ORF">PDIGIT_LOCUS12102</name>
</gene>
<dbReference type="GO" id="GO:0005576">
    <property type="term" value="C:extracellular region"/>
    <property type="evidence" value="ECO:0007669"/>
    <property type="project" value="UniProtKB-SubCell"/>
</dbReference>
<evidence type="ECO:0000256" key="6">
    <source>
        <dbReference type="ARBA" id="ARBA00023001"/>
    </source>
</evidence>
<keyword evidence="7" id="KW-0560">Oxidoreductase</keyword>
<keyword evidence="12" id="KW-0624">Polysaccharide degradation</keyword>
<organism evidence="18 19">
    <name type="scientific">Periconia digitata</name>
    <dbReference type="NCBI Taxonomy" id="1303443"/>
    <lineage>
        <taxon>Eukaryota</taxon>
        <taxon>Fungi</taxon>
        <taxon>Dikarya</taxon>
        <taxon>Ascomycota</taxon>
        <taxon>Pezizomycotina</taxon>
        <taxon>Dothideomycetes</taxon>
        <taxon>Pleosporomycetidae</taxon>
        <taxon>Pleosporales</taxon>
        <taxon>Massarineae</taxon>
        <taxon>Periconiaceae</taxon>
        <taxon>Periconia</taxon>
    </lineage>
</organism>
<dbReference type="PANTHER" id="PTHR33353:SF10">
    <property type="entry name" value="ENDO-BETA-1,4-GLUCANASE D"/>
    <property type="match status" value="1"/>
</dbReference>
<evidence type="ECO:0000256" key="14">
    <source>
        <dbReference type="ARBA" id="ARBA00045077"/>
    </source>
</evidence>
<evidence type="ECO:0000313" key="19">
    <source>
        <dbReference type="Proteomes" id="UP001152607"/>
    </source>
</evidence>
<evidence type="ECO:0000256" key="4">
    <source>
        <dbReference type="ARBA" id="ARBA00022723"/>
    </source>
</evidence>
<evidence type="ECO:0000256" key="11">
    <source>
        <dbReference type="ARBA" id="ARBA00023277"/>
    </source>
</evidence>